<dbReference type="PANTHER" id="PTHR11009">
    <property type="entry name" value="DER1-LIKE PROTEIN, DERLIN"/>
    <property type="match status" value="1"/>
</dbReference>
<comment type="subcellular location">
    <subcellularLocation>
        <location evidence="1 7">Endoplasmic reticulum membrane</location>
        <topology evidence="1 7">Multi-pass membrane protein</topology>
    </subcellularLocation>
</comment>
<evidence type="ECO:0000256" key="1">
    <source>
        <dbReference type="ARBA" id="ARBA00004477"/>
    </source>
</evidence>
<gene>
    <name evidence="9" type="ORF">ECU11_1920</name>
</gene>
<sequence>MLSIPQMNNTFLLGQMLRVPPITRYMTLLISAVALLVYVDAVSPYSLYYSPLFLKRLEIWRVFTSFLYFGKPTLDMFMHVVFLYRYSRMLEEGCVNTSEYFWLILVISSVLFAISNIYGISALGTSFSATITYIWTKRNPRAIVQIFGFISFPAFYLPFILPGFMLLSRRSISIDDVLGIVVGHLFHYFKDVYPRWGRDILSTPCWVKKLFNEHPSSCCKARKGITIREGRERHERNMGYSNASTTSGDSMASLTDMADTKSSTENSAVTEESQCCAESFKDSSVVSSQKSMAVSTVVGSSTEAKNNYLDFTEALCDKEVVAEQNPESQSNEEWDEKWGDSDNESECS</sequence>
<dbReference type="Pfam" id="PF04511">
    <property type="entry name" value="DER1"/>
    <property type="match status" value="1"/>
</dbReference>
<evidence type="ECO:0000256" key="2">
    <source>
        <dbReference type="ARBA" id="ARBA00008917"/>
    </source>
</evidence>
<reference evidence="9" key="1">
    <citation type="journal article" date="2013" name="Eukaryot. Cell">
        <title>Extremely Reduced Levels of Heterozygosity in the Vertebrate Pathogen Encephalitozoon cuniculi.</title>
        <authorList>
            <person name="Selman M."/>
            <person name="Sak B."/>
            <person name="Kvac M."/>
            <person name="Farinelli L."/>
            <person name="Weiss L.M."/>
            <person name="Corradi N."/>
        </authorList>
    </citation>
    <scope>NUCLEOTIDE SEQUENCE</scope>
</reference>
<keyword evidence="3 7" id="KW-0812">Transmembrane</keyword>
<name>M1JHQ3_ENCCN</name>
<protein>
    <recommendedName>
        <fullName evidence="7">Derlin</fullName>
    </recommendedName>
</protein>
<comment type="function">
    <text evidence="7">May be involved in the degradation of misfolded endoplasmic reticulum (ER) luminal proteins.</text>
</comment>
<feature type="region of interest" description="Disordered" evidence="8">
    <location>
        <begin position="233"/>
        <end position="252"/>
    </location>
</feature>
<evidence type="ECO:0000256" key="3">
    <source>
        <dbReference type="ARBA" id="ARBA00022692"/>
    </source>
</evidence>
<dbReference type="GO" id="GO:0005789">
    <property type="term" value="C:endoplasmic reticulum membrane"/>
    <property type="evidence" value="ECO:0007669"/>
    <property type="project" value="UniProtKB-SubCell"/>
</dbReference>
<comment type="caution">
    <text evidence="7">Lacks conserved residue(s) required for the propagation of feature annotation.</text>
</comment>
<dbReference type="EMBL" id="KC513604">
    <property type="protein sequence ID" value="AGE94904.1"/>
    <property type="molecule type" value="Genomic_DNA"/>
</dbReference>
<accession>M1JHQ3</accession>
<evidence type="ECO:0000256" key="4">
    <source>
        <dbReference type="ARBA" id="ARBA00022824"/>
    </source>
</evidence>
<feature type="region of interest" description="Disordered" evidence="8">
    <location>
        <begin position="319"/>
        <end position="348"/>
    </location>
</feature>
<evidence type="ECO:0000313" key="9">
    <source>
        <dbReference type="EMBL" id="AGE94904.1"/>
    </source>
</evidence>
<dbReference type="VEuPathDB" id="MicrosporidiaDB:ECU11_1920"/>
<feature type="compositionally biased region" description="Polar residues" evidence="8">
    <location>
        <begin position="239"/>
        <end position="252"/>
    </location>
</feature>
<dbReference type="VEuPathDB" id="MicrosporidiaDB:AEWD_111920"/>
<keyword evidence="5 7" id="KW-1133">Transmembrane helix</keyword>
<keyword evidence="6 7" id="KW-0472">Membrane</keyword>
<evidence type="ECO:0000256" key="5">
    <source>
        <dbReference type="ARBA" id="ARBA00022989"/>
    </source>
</evidence>
<proteinExistence type="inferred from homology"/>
<feature type="transmembrane region" description="Helical" evidence="7">
    <location>
        <begin position="143"/>
        <end position="167"/>
    </location>
</feature>
<comment type="similarity">
    <text evidence="2 7">Belongs to the derlin family.</text>
</comment>
<dbReference type="GO" id="GO:0006950">
    <property type="term" value="P:response to stress"/>
    <property type="evidence" value="ECO:0007669"/>
    <property type="project" value="UniProtKB-ARBA"/>
</dbReference>
<evidence type="ECO:0000256" key="8">
    <source>
        <dbReference type="SAM" id="MobiDB-lite"/>
    </source>
</evidence>
<dbReference type="InterPro" id="IPR035952">
    <property type="entry name" value="Rhomboid-like_sf"/>
</dbReference>
<organism evidence="9">
    <name type="scientific">Encephalitozoon cuniculi</name>
    <name type="common">Microsporidian parasite</name>
    <dbReference type="NCBI Taxonomy" id="6035"/>
    <lineage>
        <taxon>Eukaryota</taxon>
        <taxon>Fungi</taxon>
        <taxon>Fungi incertae sedis</taxon>
        <taxon>Microsporidia</taxon>
        <taxon>Unikaryonidae</taxon>
        <taxon>Encephalitozoon</taxon>
    </lineage>
</organism>
<evidence type="ECO:0000256" key="7">
    <source>
        <dbReference type="RuleBase" id="RU363059"/>
    </source>
</evidence>
<evidence type="ECO:0000256" key="6">
    <source>
        <dbReference type="ARBA" id="ARBA00023136"/>
    </source>
</evidence>
<dbReference type="VEuPathDB" id="MicrosporidiaDB:AEWR_111920"/>
<dbReference type="SUPFAM" id="SSF144091">
    <property type="entry name" value="Rhomboid-like"/>
    <property type="match status" value="1"/>
</dbReference>
<dbReference type="AlphaFoldDB" id="M1JHQ3"/>
<dbReference type="VEuPathDB" id="MicrosporidiaDB:AEWQ_111920"/>
<keyword evidence="4 7" id="KW-0256">Endoplasmic reticulum</keyword>
<dbReference type="InterPro" id="IPR007599">
    <property type="entry name" value="DER1"/>
</dbReference>
<feature type="compositionally biased region" description="Acidic residues" evidence="8">
    <location>
        <begin position="330"/>
        <end position="348"/>
    </location>
</feature>
<feature type="transmembrane region" description="Helical" evidence="7">
    <location>
        <begin position="65"/>
        <end position="84"/>
    </location>
</feature>
<feature type="transmembrane region" description="Helical" evidence="7">
    <location>
        <begin position="100"/>
        <end position="123"/>
    </location>
</feature>
<dbReference type="VEuPathDB" id="MicrosporidiaDB:M970_111920"/>